<keyword evidence="12" id="KW-1185">Reference proteome</keyword>
<dbReference type="Pfam" id="PF04262">
    <property type="entry name" value="Glu_cys_ligase"/>
    <property type="match status" value="1"/>
</dbReference>
<evidence type="ECO:0000256" key="3">
    <source>
        <dbReference type="ARBA" id="ARBA00022598"/>
    </source>
</evidence>
<dbReference type="PANTHER" id="PTHR38761">
    <property type="entry name" value="GLUTAMATE--CYSTEINE LIGASE"/>
    <property type="match status" value="1"/>
</dbReference>
<feature type="domain" description="Glutamate--cysteine ligase" evidence="10">
    <location>
        <begin position="8"/>
        <end position="369"/>
    </location>
</feature>
<evidence type="ECO:0000256" key="5">
    <source>
        <dbReference type="ARBA" id="ARBA00022741"/>
    </source>
</evidence>
<evidence type="ECO:0000256" key="1">
    <source>
        <dbReference type="ARBA" id="ARBA00005006"/>
    </source>
</evidence>
<comment type="caution">
    <text evidence="11">The sequence shown here is derived from an EMBL/GenBank/DDBJ whole genome shotgun (WGS) entry which is preliminary data.</text>
</comment>
<keyword evidence="4 8" id="KW-0317">Glutathione biosynthesis</keyword>
<evidence type="ECO:0000256" key="9">
    <source>
        <dbReference type="RuleBase" id="RU004391"/>
    </source>
</evidence>
<dbReference type="EMBL" id="SHKO01000001">
    <property type="protein sequence ID" value="RZT99328.1"/>
    <property type="molecule type" value="Genomic_DNA"/>
</dbReference>
<accession>A0A4Q7VST8</accession>
<comment type="similarity">
    <text evidence="2 8">Belongs to the glutamate--cysteine ligase type 1 family. Type 1 subfamily.</text>
</comment>
<evidence type="ECO:0000256" key="8">
    <source>
        <dbReference type="HAMAP-Rule" id="MF_00578"/>
    </source>
</evidence>
<organism evidence="11 12">
    <name type="scientific">Advenella incenata</name>
    <dbReference type="NCBI Taxonomy" id="267800"/>
    <lineage>
        <taxon>Bacteria</taxon>
        <taxon>Pseudomonadati</taxon>
        <taxon>Pseudomonadota</taxon>
        <taxon>Betaproteobacteria</taxon>
        <taxon>Burkholderiales</taxon>
        <taxon>Alcaligenaceae</taxon>
    </lineage>
</organism>
<dbReference type="GO" id="GO:0005829">
    <property type="term" value="C:cytosol"/>
    <property type="evidence" value="ECO:0007669"/>
    <property type="project" value="TreeGrafter"/>
</dbReference>
<dbReference type="InterPro" id="IPR007370">
    <property type="entry name" value="Glu_cys_ligase"/>
</dbReference>
<dbReference type="HAMAP" id="MF_00578">
    <property type="entry name" value="Glu_cys_ligase"/>
    <property type="match status" value="1"/>
</dbReference>
<reference evidence="11 12" key="1">
    <citation type="submission" date="2019-02" db="EMBL/GenBank/DDBJ databases">
        <title>Genomic Encyclopedia of Type Strains, Phase IV (KMG-IV): sequencing the most valuable type-strain genomes for metagenomic binning, comparative biology and taxonomic classification.</title>
        <authorList>
            <person name="Goeker M."/>
        </authorList>
    </citation>
    <scope>NUCLEOTIDE SEQUENCE [LARGE SCALE GENOMIC DNA]</scope>
    <source>
        <strain evidence="11 12">DSM 23814</strain>
    </source>
</reference>
<keyword evidence="3 8" id="KW-0436">Ligase</keyword>
<comment type="catalytic activity">
    <reaction evidence="7 8 9">
        <text>L-cysteine + L-glutamate + ATP = gamma-L-glutamyl-L-cysteine + ADP + phosphate + H(+)</text>
        <dbReference type="Rhea" id="RHEA:13285"/>
        <dbReference type="ChEBI" id="CHEBI:15378"/>
        <dbReference type="ChEBI" id="CHEBI:29985"/>
        <dbReference type="ChEBI" id="CHEBI:30616"/>
        <dbReference type="ChEBI" id="CHEBI:35235"/>
        <dbReference type="ChEBI" id="CHEBI:43474"/>
        <dbReference type="ChEBI" id="CHEBI:58173"/>
        <dbReference type="ChEBI" id="CHEBI:456216"/>
        <dbReference type="EC" id="6.3.2.2"/>
    </reaction>
</comment>
<dbReference type="NCBIfam" id="TIGR01434">
    <property type="entry name" value="glu_cys_ligase"/>
    <property type="match status" value="1"/>
</dbReference>
<keyword evidence="5 8" id="KW-0547">Nucleotide-binding</keyword>
<dbReference type="Gene3D" id="3.30.590.20">
    <property type="match status" value="1"/>
</dbReference>
<evidence type="ECO:0000256" key="6">
    <source>
        <dbReference type="ARBA" id="ARBA00022840"/>
    </source>
</evidence>
<evidence type="ECO:0000313" key="12">
    <source>
        <dbReference type="Proteomes" id="UP000293398"/>
    </source>
</evidence>
<dbReference type="EC" id="6.3.2.2" evidence="8"/>
<evidence type="ECO:0000256" key="4">
    <source>
        <dbReference type="ARBA" id="ARBA00022684"/>
    </source>
</evidence>
<name>A0A4Q7VST8_9BURK</name>
<dbReference type="InterPro" id="IPR006334">
    <property type="entry name" value="Glut_cys_ligase"/>
</dbReference>
<dbReference type="GO" id="GO:0046872">
    <property type="term" value="F:metal ion binding"/>
    <property type="evidence" value="ECO:0007669"/>
    <property type="project" value="TreeGrafter"/>
</dbReference>
<proteinExistence type="inferred from homology"/>
<dbReference type="PANTHER" id="PTHR38761:SF1">
    <property type="entry name" value="GLUTAMATE--CYSTEINE LIGASE"/>
    <property type="match status" value="1"/>
</dbReference>
<evidence type="ECO:0000256" key="7">
    <source>
        <dbReference type="ARBA" id="ARBA00048819"/>
    </source>
</evidence>
<evidence type="ECO:0000256" key="2">
    <source>
        <dbReference type="ARBA" id="ARBA00008772"/>
    </source>
</evidence>
<dbReference type="UniPathway" id="UPA00142">
    <property type="reaction ID" value="UER00209"/>
</dbReference>
<dbReference type="GO" id="GO:0005524">
    <property type="term" value="F:ATP binding"/>
    <property type="evidence" value="ECO:0007669"/>
    <property type="project" value="UniProtKB-KW"/>
</dbReference>
<keyword evidence="6 8" id="KW-0067">ATP-binding</keyword>
<dbReference type="InterPro" id="IPR014746">
    <property type="entry name" value="Gln_synth/guanido_kin_cat_dom"/>
</dbReference>
<dbReference type="Proteomes" id="UP000293398">
    <property type="component" value="Unassembled WGS sequence"/>
</dbReference>
<dbReference type="AlphaFoldDB" id="A0A4Q7VST8"/>
<dbReference type="GO" id="GO:0004357">
    <property type="term" value="F:glutamate-cysteine ligase activity"/>
    <property type="evidence" value="ECO:0007669"/>
    <property type="project" value="UniProtKB-UniRule"/>
</dbReference>
<gene>
    <name evidence="8" type="primary">gshA</name>
    <name evidence="11" type="ORF">EV681_1111</name>
</gene>
<dbReference type="GO" id="GO:0006750">
    <property type="term" value="P:glutathione biosynthetic process"/>
    <property type="evidence" value="ECO:0007669"/>
    <property type="project" value="UniProtKB-UniRule"/>
</dbReference>
<sequence>MQRMTTLQQHRDSLTHILRGIEREGLRIDRDGALATTPHSTLLGSALTHPNITTDYSEALIELITTTHASVDDLLEELTDVHRFATRQFPSESIWMQSMPGHLPADDQIPIATYGKSNSGMLRHVYRRGLAERYGRTMQCIAGLHYNFSLPDSLWQVLDLEGTTETERQSVGYMGLIRNFTRYNWLLMYLFGASPAVPRSFLGDRPNPLRELDHDTLYLPYATSLRMSDLGYQNDAQAGLKMCYNDLSTFIRKMYHAVTQPWPEYQALGTHRDGQWIQLNTNVLQIENEYYSTIRPKRTTARGERPITALMERGIQYVEIRCLDIDPFSAVGISNATCHFMDAFLLFCAVHDSRLFPYDGFCEESQANFTDVVNRGRDPALRLTSNGEDISIPVWGNQLLDQIALYAKELDIAFSTTQYSAAIQEQRHKLDDVSATPSARILQELRDSGLSFADYTQLQSQRLSDELRFGELSAETEQKMRASVKKSLEEQAAIEASDNESFDEYVERYMAALKRPE</sequence>
<dbReference type="SUPFAM" id="SSF55931">
    <property type="entry name" value="Glutamine synthetase/guanido kinase"/>
    <property type="match status" value="1"/>
</dbReference>
<comment type="pathway">
    <text evidence="1 8 9">Sulfur metabolism; glutathione biosynthesis; glutathione from L-cysteine and L-glutamate: step 1/2.</text>
</comment>
<evidence type="ECO:0000313" key="11">
    <source>
        <dbReference type="EMBL" id="RZT99328.1"/>
    </source>
</evidence>
<evidence type="ECO:0000259" key="10">
    <source>
        <dbReference type="Pfam" id="PF04262"/>
    </source>
</evidence>
<protein>
    <recommendedName>
        <fullName evidence="8">Glutamate--cysteine ligase</fullName>
        <ecNumber evidence="8">6.3.2.2</ecNumber>
    </recommendedName>
    <alternativeName>
        <fullName evidence="8">Gamma-ECS</fullName>
        <shortName evidence="8">GCS</shortName>
    </alternativeName>
    <alternativeName>
        <fullName evidence="8">Gamma-glutamylcysteine synthetase</fullName>
    </alternativeName>
</protein>